<organism evidence="9 10">
    <name type="scientific">Allosediminivita pacifica</name>
    <dbReference type="NCBI Taxonomy" id="1267769"/>
    <lineage>
        <taxon>Bacteria</taxon>
        <taxon>Pseudomonadati</taxon>
        <taxon>Pseudomonadota</taxon>
        <taxon>Alphaproteobacteria</taxon>
        <taxon>Rhodobacterales</taxon>
        <taxon>Paracoccaceae</taxon>
        <taxon>Allosediminivita</taxon>
    </lineage>
</organism>
<dbReference type="PANTHER" id="PTHR40094">
    <property type="entry name" value="ALPHA-2-MACROGLOBULIN HOMOLOG"/>
    <property type="match status" value="1"/>
</dbReference>
<evidence type="ECO:0000256" key="1">
    <source>
        <dbReference type="ARBA" id="ARBA00010556"/>
    </source>
</evidence>
<evidence type="ECO:0000313" key="10">
    <source>
        <dbReference type="Proteomes" id="UP000244069"/>
    </source>
</evidence>
<evidence type="ECO:0000313" key="9">
    <source>
        <dbReference type="EMBL" id="PTX50757.1"/>
    </source>
</evidence>
<dbReference type="Pfam" id="PF17973">
    <property type="entry name" value="bMG10"/>
    <property type="match status" value="1"/>
</dbReference>
<dbReference type="InterPro" id="IPR011625">
    <property type="entry name" value="A2M_N_BRD"/>
</dbReference>
<comment type="caution">
    <text evidence="9">The sequence shown here is derived from an EMBL/GenBank/DDBJ whole genome shotgun (WGS) entry which is preliminary data.</text>
</comment>
<dbReference type="SMART" id="SM01360">
    <property type="entry name" value="A2M"/>
    <property type="match status" value="1"/>
</dbReference>
<dbReference type="InterPro" id="IPR041462">
    <property type="entry name" value="Bact_A2M_MG6"/>
</dbReference>
<feature type="domain" description="Apple" evidence="6">
    <location>
        <begin position="31"/>
        <end position="93"/>
    </location>
</feature>
<dbReference type="Pfam" id="PF21142">
    <property type="entry name" value="A2M_bMG2"/>
    <property type="match status" value="1"/>
</dbReference>
<dbReference type="InterPro" id="IPR041203">
    <property type="entry name" value="Bact_A2M_MG5"/>
</dbReference>
<dbReference type="SMART" id="SM00223">
    <property type="entry name" value="APPLE"/>
    <property type="match status" value="1"/>
</dbReference>
<dbReference type="InterPro" id="IPR047565">
    <property type="entry name" value="Alpha-macroglob_thiol-ester_cl"/>
</dbReference>
<sequence>MRPLLAALLLGAVTTAQVAAQEAIPERRSVVSRDVDFYGADLQTLFDTTQEACERVCLSDPACGAFTFNTAKAICFPKTGVSERKPFQGAVSAVVVDAAPGDLERATTRSAELDFLTPDDLDRARDEAAALGARHAGGRWDVPALLDAAEDARQSGNLRDAVHWTGAATAQSDSAAHWLQYSELSAALAESVTGSERFTLRDRAFLGAVNAYLRSEGAPQRQAALLQLADALEVEGRGRDTVDALRLAASLGARDDIAAALDEAVAQYGFRITEHQVEADSASPRICAVFSEDLAPAGVDYAPYVRLPDARLAVRAEDQRLCVSGLEHGARYTLTFRSGLPAASGEVLSRDVEITAYVRDRAPELGFPGRAYVLPRSPEAGLPLESVNADRAELVLRRVSDRNLLRAMQEDFFARRMSEWELEQFGDQVAEEVWRGEADLQQELNADMVTRLPVGELVGDMPAGIYALTARLPEAVESEPATQWFVLSDTGLTTLQGTEGLTVVARGLGDAAPRAGLEVTLLSAANRALGVAETDAAGVATFPAGLMRGMGGAAPALVIARDSEEDIAFLSLADPAFDLSDRGVAGRAPAGPLDVFVATDRGAYRAGEVIHATVLARDAQAAAVEDVPLTAVLTRPDGVEYAREVSDGGVAGGHVFDLPVAESAPRGTWRLDVYADPEAEALQSQSLLVEDFVPERIDFDLTLPEGAISPLAPPQLTIDARYLFGAPGGGLPVEGSVRLAARDRLEDLPGWHFGRHDAEVSVRTAPIGEVFTDGSGAASLRLPLPEAEDSGRPMEAEVAVRITEGSGRPVERQISRPVLAPGPMIGIRPGFDGTLPEGGEARFDLQAFGPDLAPVDMEVEWTINRVTTRYQWYELYGDWNWEPVTTRETVARGTAALGEDPVGIAAPVDWGQYELVVTRADGAYLASSVGFDAGWYATASAPDSPDMLEMSLDREAYRPGDTAVLRMVPRYAGQALVTVMADRVVSMQAVEVPEGETTLELPVTDDWGAGAYVTAQVIGPMDAQAGHNPARSLGLAHAPVDPGEARLDVALEAPEEVAPRGTFEAAVGIDGLTEGDAAYVTVAAVDVGILNLTGFEAPDPRGYYFGQRRLGVEIRDVYGRLIDGLNGAMGQIRSGGDAAAALRMQSPPPTEELVAQFTGPVTVGVDGMARVSFDMPDFNGTVRLMAVAWSARGVGSAETEVLVRDPVVVAANLPRFLAPGDEALLGLELTHAKGPGGTMALKVSAPGLDLGAVADSVEIAEGGRTVLSVPVKGTEPGDYAIEVALTTPGGAVLTKRLTLGVRANDPARGTTRRLSLAPGQSFTLDDAVLTGYRAGSSEVLVSAGPLARFDVPGLLSSLERYPYGCTEQLTSQALPLLSLASVAGPLGIGGTQGIDGRIDDAITQILTRQAANGAFGLWRADSGNGWLDAYVSDFLTRAAAAGHAVPDRALQSALDNLANRIAYAADFDQGGEDIAYALMVLAREGRAAMGDLRYYADEKAGAFGTPLALAQLGAALASYGDQARADRLFAQAAARLGGRGERVFRADYGSELRDAAGVLSLAVEAGSTAVDRTALAERLAVSDRPLSTQEQAWSLLAARAMVADPGISGISVDGTPVAGPFLRRIDGDALESMQITNTSGRDVALTLTTLGVPEGVTEPGGYGYALERAYYTPEGERADPSRVARGDRLVTVLTVRPAEEVRVRLILDDPLPAGFEIDNPSLLRSGDIRGMDWLETAEPLTAEFRTDRFLAALDWGSTDALRLAYVVRAVSPGRFHHPAALVEDMYRPEYRAVTGSGNVVVTE</sequence>
<dbReference type="InterPro" id="IPR049120">
    <property type="entry name" value="A2M_bMG2"/>
</dbReference>
<dbReference type="InterPro" id="IPR021868">
    <property type="entry name" value="Alpha_2_Macroglob_MG3"/>
</dbReference>
<keyword evidence="3" id="KW-0677">Repeat</keyword>
<dbReference type="PIRSF" id="PIRSF038980">
    <property type="entry name" value="A2M_bac"/>
    <property type="match status" value="1"/>
</dbReference>
<feature type="chain" id="PRO_5015462912" description="Apple domain-containing protein" evidence="5">
    <location>
        <begin position="20"/>
        <end position="1803"/>
    </location>
</feature>
<dbReference type="Proteomes" id="UP000244069">
    <property type="component" value="Unassembled WGS sequence"/>
</dbReference>
<dbReference type="Pfam" id="PF07703">
    <property type="entry name" value="A2M_BRD"/>
    <property type="match status" value="1"/>
</dbReference>
<evidence type="ECO:0008006" key="11">
    <source>
        <dbReference type="Google" id="ProtNLM"/>
    </source>
</evidence>
<dbReference type="Pfam" id="PF17962">
    <property type="entry name" value="bMG6"/>
    <property type="match status" value="1"/>
</dbReference>
<dbReference type="PANTHER" id="PTHR40094:SF1">
    <property type="entry name" value="UBIQUITIN DOMAIN-CONTAINING PROTEIN"/>
    <property type="match status" value="1"/>
</dbReference>
<dbReference type="GO" id="GO:0004866">
    <property type="term" value="F:endopeptidase inhibitor activity"/>
    <property type="evidence" value="ECO:0007669"/>
    <property type="project" value="InterPro"/>
</dbReference>
<evidence type="ECO:0000259" key="7">
    <source>
        <dbReference type="SMART" id="SM01359"/>
    </source>
</evidence>
<keyword evidence="10" id="KW-1185">Reference proteome</keyword>
<protein>
    <recommendedName>
        <fullName evidence="11">Apple domain-containing protein</fullName>
    </recommendedName>
</protein>
<dbReference type="CDD" id="cd01100">
    <property type="entry name" value="APPLE_Factor_XI_like"/>
    <property type="match status" value="1"/>
</dbReference>
<dbReference type="InterPro" id="IPR051802">
    <property type="entry name" value="YfhM-like"/>
</dbReference>
<proteinExistence type="inferred from homology"/>
<dbReference type="Pfam" id="PF14295">
    <property type="entry name" value="PAN_4"/>
    <property type="match status" value="1"/>
</dbReference>
<dbReference type="SMART" id="SM01419">
    <property type="entry name" value="Thiol-ester_cl"/>
    <property type="match status" value="1"/>
</dbReference>
<reference evidence="9 10" key="1">
    <citation type="submission" date="2018-04" db="EMBL/GenBank/DDBJ databases">
        <title>Genomic Encyclopedia of Archaeal and Bacterial Type Strains, Phase II (KMG-II): from individual species to whole genera.</title>
        <authorList>
            <person name="Goeker M."/>
        </authorList>
    </citation>
    <scope>NUCLEOTIDE SEQUENCE [LARGE SCALE GENOMIC DNA]</scope>
    <source>
        <strain evidence="9 10">DSM 29329</strain>
    </source>
</reference>
<dbReference type="GO" id="GO:0005576">
    <property type="term" value="C:extracellular region"/>
    <property type="evidence" value="ECO:0007669"/>
    <property type="project" value="InterPro"/>
</dbReference>
<evidence type="ECO:0000256" key="4">
    <source>
        <dbReference type="ARBA" id="ARBA00023157"/>
    </source>
</evidence>
<dbReference type="SUPFAM" id="SSF48239">
    <property type="entry name" value="Terpenoid cyclases/Protein prenyltransferases"/>
    <property type="match status" value="1"/>
</dbReference>
<evidence type="ECO:0000259" key="6">
    <source>
        <dbReference type="SMART" id="SM00223"/>
    </source>
</evidence>
<dbReference type="InterPro" id="IPR001599">
    <property type="entry name" value="Macroglobln_a2"/>
</dbReference>
<dbReference type="InterPro" id="IPR008930">
    <property type="entry name" value="Terpenoid_cyclase/PrenylTrfase"/>
</dbReference>
<feature type="domain" description="Alpha-2-macroglobulin" evidence="8">
    <location>
        <begin position="1154"/>
        <end position="1243"/>
    </location>
</feature>
<dbReference type="SMART" id="SM01359">
    <property type="entry name" value="A2M_N_2"/>
    <property type="match status" value="1"/>
</dbReference>
<evidence type="ECO:0000256" key="5">
    <source>
        <dbReference type="SAM" id="SignalP"/>
    </source>
</evidence>
<comment type="similarity">
    <text evidence="1">Belongs to the protease inhibitor I39 (alpha-2-macroglobulin) family. Bacterial alpha-2-macroglobulin subfamily.</text>
</comment>
<dbReference type="InterPro" id="IPR002890">
    <property type="entry name" value="MG2"/>
</dbReference>
<dbReference type="Gene3D" id="3.50.4.10">
    <property type="entry name" value="Hepatocyte Growth Factor"/>
    <property type="match status" value="1"/>
</dbReference>
<gene>
    <name evidence="9" type="ORF">C8N44_104113</name>
</gene>
<dbReference type="GO" id="GO:0006508">
    <property type="term" value="P:proteolysis"/>
    <property type="evidence" value="ECO:0007669"/>
    <property type="project" value="InterPro"/>
</dbReference>
<feature type="domain" description="Alpha-2-macroglobulin bait region" evidence="7">
    <location>
        <begin position="948"/>
        <end position="1092"/>
    </location>
</feature>
<dbReference type="Pfam" id="PF01835">
    <property type="entry name" value="MG2"/>
    <property type="match status" value="1"/>
</dbReference>
<dbReference type="InterPro" id="IPR041246">
    <property type="entry name" value="Bact_MG10"/>
</dbReference>
<feature type="signal peptide" evidence="5">
    <location>
        <begin position="1"/>
        <end position="19"/>
    </location>
</feature>
<keyword evidence="4" id="KW-1015">Disulfide bond</keyword>
<dbReference type="EMBL" id="QBKN01000004">
    <property type="protein sequence ID" value="PTX50757.1"/>
    <property type="molecule type" value="Genomic_DNA"/>
</dbReference>
<dbReference type="RefSeq" id="WP_107974963.1">
    <property type="nucleotide sequence ID" value="NZ_BMEZ01000004.1"/>
</dbReference>
<dbReference type="Pfam" id="PF11974">
    <property type="entry name" value="bMG3"/>
    <property type="match status" value="1"/>
</dbReference>
<dbReference type="CDD" id="cd02891">
    <property type="entry name" value="A2M_like"/>
    <property type="match status" value="1"/>
</dbReference>
<dbReference type="Pfam" id="PF17972">
    <property type="entry name" value="bMG5"/>
    <property type="match status" value="1"/>
</dbReference>
<dbReference type="Gene3D" id="2.60.40.1930">
    <property type="match status" value="1"/>
</dbReference>
<accession>A0A2T6B3V4</accession>
<dbReference type="OrthoDB" id="9767116at2"/>
<evidence type="ECO:0000256" key="2">
    <source>
        <dbReference type="ARBA" id="ARBA00022729"/>
    </source>
</evidence>
<dbReference type="InterPro" id="IPR026284">
    <property type="entry name" value="A2MG_proteobact"/>
</dbReference>
<evidence type="ECO:0000256" key="3">
    <source>
        <dbReference type="ARBA" id="ARBA00022737"/>
    </source>
</evidence>
<dbReference type="Gene3D" id="1.50.10.20">
    <property type="match status" value="1"/>
</dbReference>
<keyword evidence="2 5" id="KW-0732">Signal</keyword>
<dbReference type="InterPro" id="IPR003609">
    <property type="entry name" value="Pan_app"/>
</dbReference>
<name>A0A2T6B3V4_9RHOB</name>
<dbReference type="InterPro" id="IPR000177">
    <property type="entry name" value="Apple"/>
</dbReference>
<dbReference type="Pfam" id="PF00207">
    <property type="entry name" value="A2M"/>
    <property type="match status" value="1"/>
</dbReference>
<evidence type="ECO:0000259" key="8">
    <source>
        <dbReference type="SMART" id="SM01360"/>
    </source>
</evidence>